<comment type="caution">
    <text evidence="1">The sequence shown here is derived from an EMBL/GenBank/DDBJ whole genome shotgun (WGS) entry which is preliminary data.</text>
</comment>
<accession>A0A9D9EQG7</accession>
<dbReference type="InterPro" id="IPR011042">
    <property type="entry name" value="6-blade_b-propeller_TolB-like"/>
</dbReference>
<dbReference type="EMBL" id="JADIMS010000169">
    <property type="protein sequence ID" value="MBO8451240.1"/>
    <property type="molecule type" value="Genomic_DNA"/>
</dbReference>
<dbReference type="NCBIfam" id="NF047780">
    <property type="entry name" value="LIC12708_fam"/>
    <property type="match status" value="1"/>
</dbReference>
<protein>
    <recommendedName>
        <fullName evidence="3">Lipoprotein</fullName>
    </recommendedName>
</protein>
<proteinExistence type="predicted"/>
<sequence length="408" mass="45006">MKYRIWAPVLVLFPAAWFLLAACRPDVSPDLERIRLFSIPYGRFDGEIDLFTHTTGGVCPEVCFFMRDGIFYVGNASAKKVLQFTSYGDLLSVYYNPEAVPAPSFSAAGTDSGENAVRTQKAVAYPFNRISAVAVDSEKRMLVADALPSERAEYNEEEELMLENIVVRFDAAGQFLDYIGQEGAGGTPFPPLSGIFLNAEDELFVVARKQDGMEVFWYDAGGRLLYRVPVSQKALPSPYPDGQKSILSLSDVFPARRGDTLYFKLDCYREVVDSETGSASGIAFDRSVLYPFSVRKAEFGAFLELPVYEDTGGNASLPPVLKPYGVLGITENGRLFLYSPVARGYEICIADLHSGRIQRRTLPVDYADQVYNVFHLSEDGILSAVLAGAGEAAVVWWRTDALTGDSLR</sequence>
<dbReference type="AlphaFoldDB" id="A0A9D9EQG7"/>
<dbReference type="SUPFAM" id="SSF63829">
    <property type="entry name" value="Calcium-dependent phosphotriesterase"/>
    <property type="match status" value="1"/>
</dbReference>
<reference evidence="1" key="2">
    <citation type="journal article" date="2021" name="PeerJ">
        <title>Extensive microbial diversity within the chicken gut microbiome revealed by metagenomics and culture.</title>
        <authorList>
            <person name="Gilroy R."/>
            <person name="Ravi A."/>
            <person name="Getino M."/>
            <person name="Pursley I."/>
            <person name="Horton D.L."/>
            <person name="Alikhan N.F."/>
            <person name="Baker D."/>
            <person name="Gharbi K."/>
            <person name="Hall N."/>
            <person name="Watson M."/>
            <person name="Adriaenssens E.M."/>
            <person name="Foster-Nyarko E."/>
            <person name="Jarju S."/>
            <person name="Secka A."/>
            <person name="Antonio M."/>
            <person name="Oren A."/>
            <person name="Chaudhuri R.R."/>
            <person name="La Ragione R."/>
            <person name="Hildebrand F."/>
            <person name="Pallen M.J."/>
        </authorList>
    </citation>
    <scope>NUCLEOTIDE SEQUENCE</scope>
    <source>
        <strain evidence="1">B3-4054</strain>
    </source>
</reference>
<dbReference type="Gene3D" id="2.120.10.30">
    <property type="entry name" value="TolB, C-terminal domain"/>
    <property type="match status" value="1"/>
</dbReference>
<evidence type="ECO:0000313" key="2">
    <source>
        <dbReference type="Proteomes" id="UP000823616"/>
    </source>
</evidence>
<organism evidence="1 2">
    <name type="scientific">Candidatus Avitreponema avistercoris</name>
    <dbReference type="NCBI Taxonomy" id="2840705"/>
    <lineage>
        <taxon>Bacteria</taxon>
        <taxon>Pseudomonadati</taxon>
        <taxon>Spirochaetota</taxon>
        <taxon>Spirochaetia</taxon>
        <taxon>Spirochaetales</taxon>
        <taxon>Candidatus Avitreponema</taxon>
    </lineage>
</organism>
<dbReference type="InterPro" id="IPR058072">
    <property type="entry name" value="LIC12708-like"/>
</dbReference>
<dbReference type="PROSITE" id="PS51257">
    <property type="entry name" value="PROKAR_LIPOPROTEIN"/>
    <property type="match status" value="1"/>
</dbReference>
<evidence type="ECO:0008006" key="3">
    <source>
        <dbReference type="Google" id="ProtNLM"/>
    </source>
</evidence>
<dbReference type="Proteomes" id="UP000823616">
    <property type="component" value="Unassembled WGS sequence"/>
</dbReference>
<evidence type="ECO:0000313" key="1">
    <source>
        <dbReference type="EMBL" id="MBO8451240.1"/>
    </source>
</evidence>
<gene>
    <name evidence="1" type="ORF">IAA96_09080</name>
</gene>
<reference evidence="1" key="1">
    <citation type="submission" date="2020-10" db="EMBL/GenBank/DDBJ databases">
        <authorList>
            <person name="Gilroy R."/>
        </authorList>
    </citation>
    <scope>NUCLEOTIDE SEQUENCE</scope>
    <source>
        <strain evidence="1">B3-4054</strain>
    </source>
</reference>
<name>A0A9D9EQG7_9SPIR</name>